<dbReference type="RefSeq" id="WP_323356724.1">
    <property type="nucleotide sequence ID" value="NZ_JAYGHY010000024.1"/>
</dbReference>
<name>A0ABU5SVX7_9CYAN</name>
<sequence>MLRKLRNRFDNASALLAGTAEAVATCVAEVRQLDAEVRQLDEKNERTARLCGRLAAFEVQRLKEIDTLADVEFQVYSQFGEDGIIEWLVANLELQNKTFVEFGVENYLEANTRFLLLNRNWTGLVLDGNPENMEHLRSSATYWRNDVQAQAAFITVENIKELIQRNGFFGPLGILSIDLDGNDYWILKELDGLRPDILILECNPVFGDRHAVTVPYDPTFERFRSHHSGLLFGASIAALRELAESRGYEFLGTCSNGLNAFFVRSDLAQRIVGKIKRRIAWPAIHRDSRSIDRQLSFVRGKERFDLIADCEVHCCRTNRRVRLGDLGDPYSADWLRAMALPGDLPAGAA</sequence>
<comment type="caution">
    <text evidence="2">The sequence shown here is derived from an EMBL/GenBank/DDBJ whole genome shotgun (WGS) entry which is preliminary data.</text>
</comment>
<reference evidence="2 3" key="1">
    <citation type="submission" date="2023-12" db="EMBL/GenBank/DDBJ databases">
        <title>Baltic Sea Cyanobacteria.</title>
        <authorList>
            <person name="Delbaje E."/>
            <person name="Fewer D.P."/>
            <person name="Shishido T.K."/>
        </authorList>
    </citation>
    <scope>NUCLEOTIDE SEQUENCE [LARGE SCALE GENOMIC DNA]</scope>
    <source>
        <strain evidence="2 3">UHCC 0281</strain>
    </source>
</reference>
<dbReference type="Proteomes" id="UP001302329">
    <property type="component" value="Unassembled WGS sequence"/>
</dbReference>
<evidence type="ECO:0000313" key="3">
    <source>
        <dbReference type="Proteomes" id="UP001302329"/>
    </source>
</evidence>
<evidence type="ECO:0000313" key="2">
    <source>
        <dbReference type="EMBL" id="MEA5442675.1"/>
    </source>
</evidence>
<dbReference type="EMBL" id="JAYGHY010000024">
    <property type="protein sequence ID" value="MEA5442675.1"/>
    <property type="molecule type" value="Genomic_DNA"/>
</dbReference>
<keyword evidence="3" id="KW-1185">Reference proteome</keyword>
<gene>
    <name evidence="2" type="ORF">VB739_08945</name>
</gene>
<protein>
    <recommendedName>
        <fullName evidence="4">Methyltransferase FkbM domain-containing protein</fullName>
    </recommendedName>
</protein>
<organism evidence="2 3">
    <name type="scientific">Cyanobium gracile UHCC 0281</name>
    <dbReference type="NCBI Taxonomy" id="3110309"/>
    <lineage>
        <taxon>Bacteria</taxon>
        <taxon>Bacillati</taxon>
        <taxon>Cyanobacteriota</taxon>
        <taxon>Cyanophyceae</taxon>
        <taxon>Synechococcales</taxon>
        <taxon>Prochlorococcaceae</taxon>
        <taxon>Cyanobium</taxon>
    </lineage>
</organism>
<evidence type="ECO:0000256" key="1">
    <source>
        <dbReference type="SAM" id="Coils"/>
    </source>
</evidence>
<proteinExistence type="predicted"/>
<keyword evidence="1" id="KW-0175">Coiled coil</keyword>
<evidence type="ECO:0008006" key="4">
    <source>
        <dbReference type="Google" id="ProtNLM"/>
    </source>
</evidence>
<feature type="coiled-coil region" evidence="1">
    <location>
        <begin position="23"/>
        <end position="50"/>
    </location>
</feature>
<accession>A0ABU5SVX7</accession>